<dbReference type="Pfam" id="PF00072">
    <property type="entry name" value="Response_reg"/>
    <property type="match status" value="1"/>
</dbReference>
<evidence type="ECO:0000313" key="10">
    <source>
        <dbReference type="EMBL" id="GET39796.1"/>
    </source>
</evidence>
<dbReference type="PROSITE" id="PS50109">
    <property type="entry name" value="HIS_KIN"/>
    <property type="match status" value="1"/>
</dbReference>
<dbReference type="CDD" id="cd00082">
    <property type="entry name" value="HisKA"/>
    <property type="match status" value="1"/>
</dbReference>
<organism evidence="10 11">
    <name type="scientific">Microseira wollei NIES-4236</name>
    <dbReference type="NCBI Taxonomy" id="2530354"/>
    <lineage>
        <taxon>Bacteria</taxon>
        <taxon>Bacillati</taxon>
        <taxon>Cyanobacteriota</taxon>
        <taxon>Cyanophyceae</taxon>
        <taxon>Oscillatoriophycideae</taxon>
        <taxon>Aerosakkonematales</taxon>
        <taxon>Aerosakkonemataceae</taxon>
        <taxon>Microseira</taxon>
    </lineage>
</organism>
<keyword evidence="11" id="KW-1185">Reference proteome</keyword>
<dbReference type="PANTHER" id="PTHR43065:SF48">
    <property type="entry name" value="HISTIDINE KINASE"/>
    <property type="match status" value="1"/>
</dbReference>
<dbReference type="GO" id="GO:0000155">
    <property type="term" value="F:phosphorelay sensor kinase activity"/>
    <property type="evidence" value="ECO:0007669"/>
    <property type="project" value="InterPro"/>
</dbReference>
<dbReference type="InterPro" id="IPR004358">
    <property type="entry name" value="Sig_transdc_His_kin-like_C"/>
</dbReference>
<sequence>MPSNNSKGNILIVDDTPENLRLLVGVLNEKGYQTRPVPHGKLAISAAQLNPPDLILLDILMPEMDGYEVCAKLKADDKTKKIPVIFLSAVNEVWDKVKAFAVGGVDYITKPFQVEEVLARVETHLALVSAHKSLAAKNEELAAKNVELDSTLQQLKSTQEELIQSAKMAALGQLIAGIAHEINNPLGAITSSVRNIAIFWSDRLLNFPQFLQELSPSHQQYFIDLLKNISQKNQTLTSREERKLRNSLAAQLEACEIENASDLASLLAVIGIKDIEPFVPLLKATESEYILETAYQFANVQTSIRSITTAAERARKVVFALKNYARYDNTGHKINVDITEGIDTILTLYSNQLKQNITTLKNYQDCLPSISCYPDELNQVWTNIIHNALQAMDYRGTLTIEVKQQDGYIKASFTDSGKGIPPEIMPKIFQPFFTTKPPGEGSGLGLDIVQKIIDKHRGKIEVESVPGQTTFTISLPLEAEAL</sequence>
<name>A0AAV3XEE4_9CYAN</name>
<evidence type="ECO:0000313" key="11">
    <source>
        <dbReference type="Proteomes" id="UP001050975"/>
    </source>
</evidence>
<dbReference type="SUPFAM" id="SSF55874">
    <property type="entry name" value="ATPase domain of HSP90 chaperone/DNA topoisomerase II/histidine kinase"/>
    <property type="match status" value="1"/>
</dbReference>
<evidence type="ECO:0000256" key="2">
    <source>
        <dbReference type="ARBA" id="ARBA00012438"/>
    </source>
</evidence>
<dbReference type="SMART" id="SM00387">
    <property type="entry name" value="HATPase_c"/>
    <property type="match status" value="1"/>
</dbReference>
<evidence type="ECO:0000256" key="7">
    <source>
        <dbReference type="SAM" id="Coils"/>
    </source>
</evidence>
<keyword evidence="7" id="KW-0175">Coiled coil</keyword>
<evidence type="ECO:0000259" key="9">
    <source>
        <dbReference type="PROSITE" id="PS50110"/>
    </source>
</evidence>
<keyword evidence="4 10" id="KW-0808">Transferase</keyword>
<feature type="modified residue" description="4-aspartylphosphate" evidence="6">
    <location>
        <position position="58"/>
    </location>
</feature>
<dbReference type="InterPro" id="IPR036890">
    <property type="entry name" value="HATPase_C_sf"/>
</dbReference>
<comment type="caution">
    <text evidence="10">The sequence shown here is derived from an EMBL/GenBank/DDBJ whole genome shotgun (WGS) entry which is preliminary data.</text>
</comment>
<evidence type="ECO:0000256" key="6">
    <source>
        <dbReference type="PROSITE-ProRule" id="PRU00169"/>
    </source>
</evidence>
<dbReference type="EMBL" id="BLAY01000074">
    <property type="protein sequence ID" value="GET39796.1"/>
    <property type="molecule type" value="Genomic_DNA"/>
</dbReference>
<dbReference type="Gene3D" id="1.10.287.130">
    <property type="match status" value="1"/>
</dbReference>
<protein>
    <recommendedName>
        <fullName evidence="2">histidine kinase</fullName>
        <ecNumber evidence="2">2.7.13.3</ecNumber>
    </recommendedName>
</protein>
<evidence type="ECO:0000256" key="1">
    <source>
        <dbReference type="ARBA" id="ARBA00000085"/>
    </source>
</evidence>
<gene>
    <name evidence="10" type="ORF">MiSe_45680</name>
</gene>
<dbReference type="PRINTS" id="PR00344">
    <property type="entry name" value="BCTRLSENSOR"/>
</dbReference>
<dbReference type="CDD" id="cd19920">
    <property type="entry name" value="REC_PA4781-like"/>
    <property type="match status" value="1"/>
</dbReference>
<dbReference type="Pfam" id="PF02518">
    <property type="entry name" value="HATPase_c"/>
    <property type="match status" value="1"/>
</dbReference>
<evidence type="ECO:0000256" key="4">
    <source>
        <dbReference type="ARBA" id="ARBA00022777"/>
    </source>
</evidence>
<dbReference type="RefSeq" id="WP_226585364.1">
    <property type="nucleotide sequence ID" value="NZ_BLAY01000074.1"/>
</dbReference>
<feature type="coiled-coil region" evidence="7">
    <location>
        <begin position="134"/>
        <end position="161"/>
    </location>
</feature>
<evidence type="ECO:0000256" key="5">
    <source>
        <dbReference type="ARBA" id="ARBA00023012"/>
    </source>
</evidence>
<keyword evidence="4 10" id="KW-0418">Kinase</keyword>
<dbReference type="Proteomes" id="UP001050975">
    <property type="component" value="Unassembled WGS sequence"/>
</dbReference>
<dbReference type="PANTHER" id="PTHR43065">
    <property type="entry name" value="SENSOR HISTIDINE KINASE"/>
    <property type="match status" value="1"/>
</dbReference>
<dbReference type="AlphaFoldDB" id="A0AAV3XEE4"/>
<dbReference type="InterPro" id="IPR005467">
    <property type="entry name" value="His_kinase_dom"/>
</dbReference>
<reference evidence="10" key="1">
    <citation type="submission" date="2019-10" db="EMBL/GenBank/DDBJ databases">
        <title>Draft genome sequece of Microseira wollei NIES-4236.</title>
        <authorList>
            <person name="Yamaguchi H."/>
            <person name="Suzuki S."/>
            <person name="Kawachi M."/>
        </authorList>
    </citation>
    <scope>NUCLEOTIDE SEQUENCE</scope>
    <source>
        <strain evidence="10">NIES-4236</strain>
    </source>
</reference>
<accession>A0AAV3XEE4</accession>
<evidence type="ECO:0000256" key="3">
    <source>
        <dbReference type="ARBA" id="ARBA00022553"/>
    </source>
</evidence>
<proteinExistence type="predicted"/>
<keyword evidence="3 6" id="KW-0597">Phosphoprotein</keyword>
<dbReference type="InterPro" id="IPR036097">
    <property type="entry name" value="HisK_dim/P_sf"/>
</dbReference>
<dbReference type="InterPro" id="IPR003594">
    <property type="entry name" value="HATPase_dom"/>
</dbReference>
<comment type="catalytic activity">
    <reaction evidence="1">
        <text>ATP + protein L-histidine = ADP + protein N-phospho-L-histidine.</text>
        <dbReference type="EC" id="2.7.13.3"/>
    </reaction>
</comment>
<dbReference type="Gene3D" id="3.30.565.10">
    <property type="entry name" value="Histidine kinase-like ATPase, C-terminal domain"/>
    <property type="match status" value="1"/>
</dbReference>
<feature type="domain" description="Response regulatory" evidence="9">
    <location>
        <begin position="9"/>
        <end position="125"/>
    </location>
</feature>
<keyword evidence="5" id="KW-0902">Two-component regulatory system</keyword>
<dbReference type="SMART" id="SM00448">
    <property type="entry name" value="REC"/>
    <property type="match status" value="1"/>
</dbReference>
<dbReference type="InterPro" id="IPR001789">
    <property type="entry name" value="Sig_transdc_resp-reg_receiver"/>
</dbReference>
<dbReference type="InterPro" id="IPR003661">
    <property type="entry name" value="HisK_dim/P_dom"/>
</dbReference>
<feature type="domain" description="Histidine kinase" evidence="8">
    <location>
        <begin position="307"/>
        <end position="479"/>
    </location>
</feature>
<dbReference type="SUPFAM" id="SSF47384">
    <property type="entry name" value="Homodimeric domain of signal transducing histidine kinase"/>
    <property type="match status" value="1"/>
</dbReference>
<dbReference type="EC" id="2.7.13.3" evidence="2"/>
<evidence type="ECO:0000259" key="8">
    <source>
        <dbReference type="PROSITE" id="PS50109"/>
    </source>
</evidence>
<dbReference type="Gene3D" id="3.40.50.2300">
    <property type="match status" value="1"/>
</dbReference>
<dbReference type="InterPro" id="IPR011006">
    <property type="entry name" value="CheY-like_superfamily"/>
</dbReference>
<dbReference type="SUPFAM" id="SSF52172">
    <property type="entry name" value="CheY-like"/>
    <property type="match status" value="1"/>
</dbReference>
<dbReference type="PROSITE" id="PS50110">
    <property type="entry name" value="RESPONSE_REGULATORY"/>
    <property type="match status" value="1"/>
</dbReference>